<keyword evidence="5" id="KW-1185">Reference proteome</keyword>
<evidence type="ECO:0000256" key="2">
    <source>
        <dbReference type="SAM" id="Phobius"/>
    </source>
</evidence>
<dbReference type="EMBL" id="JAGSOH010000087">
    <property type="protein sequence ID" value="MBR7829469.1"/>
    <property type="molecule type" value="Genomic_DNA"/>
</dbReference>
<accession>A0A941IJH7</accession>
<evidence type="ECO:0000259" key="3">
    <source>
        <dbReference type="Pfam" id="PF04542"/>
    </source>
</evidence>
<dbReference type="Pfam" id="PF04542">
    <property type="entry name" value="Sigma70_r2"/>
    <property type="match status" value="1"/>
</dbReference>
<feature type="domain" description="RNA polymerase sigma-70 region 2" evidence="3">
    <location>
        <begin position="21"/>
        <end position="62"/>
    </location>
</feature>
<name>A0A941IJH7_9ACTN</name>
<keyword evidence="2" id="KW-0812">Transmembrane</keyword>
<reference evidence="4" key="1">
    <citation type="submission" date="2021-04" db="EMBL/GenBank/DDBJ databases">
        <title>Genome based classification of Actinospica acidithermotolerans sp. nov., an actinobacterium isolated from an Indonesian hot spring.</title>
        <authorList>
            <person name="Kusuma A.B."/>
            <person name="Putra K.E."/>
            <person name="Nafisah S."/>
            <person name="Loh J."/>
            <person name="Nouioui I."/>
            <person name="Goodfellow M."/>
        </authorList>
    </citation>
    <scope>NUCLEOTIDE SEQUENCE</scope>
    <source>
        <strain evidence="4">MGRD01-02</strain>
    </source>
</reference>
<dbReference type="Proteomes" id="UP000676325">
    <property type="component" value="Unassembled WGS sequence"/>
</dbReference>
<proteinExistence type="predicted"/>
<dbReference type="Gene3D" id="1.10.1740.10">
    <property type="match status" value="1"/>
</dbReference>
<evidence type="ECO:0000256" key="1">
    <source>
        <dbReference type="SAM" id="MobiDB-lite"/>
    </source>
</evidence>
<dbReference type="SUPFAM" id="SSF88946">
    <property type="entry name" value="Sigma2 domain of RNA polymerase sigma factors"/>
    <property type="match status" value="1"/>
</dbReference>
<feature type="compositionally biased region" description="Low complexity" evidence="1">
    <location>
        <begin position="211"/>
        <end position="221"/>
    </location>
</feature>
<comment type="caution">
    <text evidence="4">The sequence shown here is derived from an EMBL/GenBank/DDBJ whole genome shotgun (WGS) entry which is preliminary data.</text>
</comment>
<feature type="compositionally biased region" description="Low complexity" evidence="1">
    <location>
        <begin position="229"/>
        <end position="239"/>
    </location>
</feature>
<protein>
    <recommendedName>
        <fullName evidence="3">RNA polymerase sigma-70 region 2 domain-containing protein</fullName>
    </recommendedName>
</protein>
<dbReference type="RefSeq" id="WP_212520604.1">
    <property type="nucleotide sequence ID" value="NZ_JAGSOH010000087.1"/>
</dbReference>
<feature type="region of interest" description="Disordered" evidence="1">
    <location>
        <begin position="211"/>
        <end position="239"/>
    </location>
</feature>
<gene>
    <name evidence="4" type="ORF">KDK95_24400</name>
</gene>
<dbReference type="GO" id="GO:0003700">
    <property type="term" value="F:DNA-binding transcription factor activity"/>
    <property type="evidence" value="ECO:0007669"/>
    <property type="project" value="InterPro"/>
</dbReference>
<dbReference type="AlphaFoldDB" id="A0A941IJH7"/>
<dbReference type="InterPro" id="IPR007627">
    <property type="entry name" value="RNA_pol_sigma70_r2"/>
</dbReference>
<keyword evidence="2" id="KW-0472">Membrane</keyword>
<dbReference type="GO" id="GO:0006352">
    <property type="term" value="P:DNA-templated transcription initiation"/>
    <property type="evidence" value="ECO:0007669"/>
    <property type="project" value="InterPro"/>
</dbReference>
<feature type="transmembrane region" description="Helical" evidence="2">
    <location>
        <begin position="151"/>
        <end position="171"/>
    </location>
</feature>
<evidence type="ECO:0000313" key="4">
    <source>
        <dbReference type="EMBL" id="MBR7829469.1"/>
    </source>
</evidence>
<evidence type="ECO:0000313" key="5">
    <source>
        <dbReference type="Proteomes" id="UP000676325"/>
    </source>
</evidence>
<dbReference type="InterPro" id="IPR013325">
    <property type="entry name" value="RNA_pol_sigma_r2"/>
</dbReference>
<keyword evidence="2" id="KW-1133">Transmembrane helix</keyword>
<organism evidence="4 5">
    <name type="scientific">Actinospica acidithermotolerans</name>
    <dbReference type="NCBI Taxonomy" id="2828514"/>
    <lineage>
        <taxon>Bacteria</taxon>
        <taxon>Bacillati</taxon>
        <taxon>Actinomycetota</taxon>
        <taxon>Actinomycetes</taxon>
        <taxon>Catenulisporales</taxon>
        <taxon>Actinospicaceae</taxon>
        <taxon>Actinospica</taxon>
    </lineage>
</organism>
<sequence length="388" mass="38802">MESVGLDAGAERARPDFGAYFAEYHREVCTLAYRLCGDRAVAEEVTADAFAEAWRVWDELTRDDAPPAEEAMREIVARLVEGRARGAARKPAAADGVVRADSGRIRALLAERITLIPPQDAPTVLIPRIADLAEEGSADEDSATRFRRPMVLSAVVGVGALAVIAVIALAASGGTSAKTSNQSPLSLAATGTIASAVPGSVTNSAVASGSASASASASPSRSPSPSPSPTRTASASASATTATSAAATAAAAAATTSASAPDALSVATGVTGGNSSWTELNVSTTVNQTLSALTITINVASAPGLRAASAWNSGAGGQFSETTTQNNDGSITYTFSLNSGQQVGSGSSISFAAQFSHNNRGWSASADTYAVSATVASSGATASYGGSF</sequence>